<evidence type="ECO:0000313" key="1">
    <source>
        <dbReference type="EMBL" id="MET3770612.1"/>
    </source>
</evidence>
<protein>
    <submittedName>
        <fullName evidence="1">Beta-N-acetylhexosaminidase</fullName>
        <ecNumber evidence="1">3.2.1.52</ecNumber>
    </submittedName>
</protein>
<dbReference type="Proteomes" id="UP001549207">
    <property type="component" value="Unassembled WGS sequence"/>
</dbReference>
<gene>
    <name evidence="1" type="ORF">ABIC98_000236</name>
</gene>
<organism evidence="1 2">
    <name type="scientific">Arthrobacter nitrophenolicus</name>
    <dbReference type="NCBI Taxonomy" id="683150"/>
    <lineage>
        <taxon>Bacteria</taxon>
        <taxon>Bacillati</taxon>
        <taxon>Actinomycetota</taxon>
        <taxon>Actinomycetes</taxon>
        <taxon>Micrococcales</taxon>
        <taxon>Micrococcaceae</taxon>
        <taxon>Arthrobacter</taxon>
    </lineage>
</organism>
<comment type="caution">
    <text evidence="1">The sequence shown here is derived from an EMBL/GenBank/DDBJ whole genome shotgun (WGS) entry which is preliminary data.</text>
</comment>
<dbReference type="EMBL" id="JBEPNJ010000001">
    <property type="protein sequence ID" value="MET3770612.1"/>
    <property type="molecule type" value="Genomic_DNA"/>
</dbReference>
<accession>A0ACC6TA67</accession>
<sequence>MSPSAPAGPTTAPATASPAPDPGSRPLGWGPEQRDQDAAAAAVAGMTPEEKAGQVLMPFFQGTNAEAHAGTIERLHLGGSIIMGDNVPRDPQGKVDLARMGAINQRLAQATAADGDPWPGMIGVDQEGGLVARLGPPLTEWPAPMSYGAAGSEGLTREAGQGLAGELAGLGFNVDFAPDTDVTMGPTDPTIGARSMSADPAAAAVHGTAFSQGMLAAGVLPAVKHFPGHGSVTADSHLSLPVQPAGLEELRARDWKPFQAAIAAGTPMVMTGHIAVPALEPGVPASLSAPTYAALRGLGFEGVAVTDALNMGAVTKQYPGGKAAVMALAAGADLLLMPADVGQAHAAIVEAVKSGSLPAERLDEAARRVATMMTWQGRRGSPAAAPAGSAAPVSARVSASAVTVVSGPCGGPLVPGAVRVAGGGPGDKERFEAAAARAGLSVGTGPLVNLIGYGGKPAGGDIEVALDAPWTLQASPAPVRLALYGRSDAAFDALAAVLAGKAPAPGKLPAAVGNVPAGTGCPA</sequence>
<proteinExistence type="predicted"/>
<keyword evidence="1" id="KW-0378">Hydrolase</keyword>
<keyword evidence="1" id="KW-0326">Glycosidase</keyword>
<reference evidence="1" key="1">
    <citation type="submission" date="2024-06" db="EMBL/GenBank/DDBJ databases">
        <title>Genomic Encyclopedia of Type Strains, Phase IV (KMG-IV): sequencing the most valuable type-strain genomes for metagenomic binning, comparative biology and taxonomic classification.</title>
        <authorList>
            <person name="Goeker M."/>
        </authorList>
    </citation>
    <scope>NUCLEOTIDE SEQUENCE</scope>
    <source>
        <strain evidence="1">SJCon</strain>
    </source>
</reference>
<keyword evidence="2" id="KW-1185">Reference proteome</keyword>
<evidence type="ECO:0000313" key="2">
    <source>
        <dbReference type="Proteomes" id="UP001549207"/>
    </source>
</evidence>
<name>A0ACC6TA67_9MICC</name>
<dbReference type="EC" id="3.2.1.52" evidence="1"/>